<accession>A0A917WTV7</accession>
<dbReference type="EMBL" id="BMNB01000004">
    <property type="protein sequence ID" value="GGM28890.1"/>
    <property type="molecule type" value="Genomic_DNA"/>
</dbReference>
<dbReference type="RefSeq" id="WP_189041377.1">
    <property type="nucleotide sequence ID" value="NZ_BMNB01000004.1"/>
</dbReference>
<proteinExistence type="predicted"/>
<comment type="caution">
    <text evidence="2">The sequence shown here is derived from an EMBL/GenBank/DDBJ whole genome shotgun (WGS) entry which is preliminary data.</text>
</comment>
<organism evidence="2 3">
    <name type="scientific">Micromonospora sonchi</name>
    <dbReference type="NCBI Taxonomy" id="1763543"/>
    <lineage>
        <taxon>Bacteria</taxon>
        <taxon>Bacillati</taxon>
        <taxon>Actinomycetota</taxon>
        <taxon>Actinomycetes</taxon>
        <taxon>Micromonosporales</taxon>
        <taxon>Micromonosporaceae</taxon>
        <taxon>Micromonospora</taxon>
    </lineage>
</organism>
<sequence>MPDQNNPAPGYDSPPEPHADAAGDHLAAAHIMIGDVGVFAGEWSAYEHHGRNRHRTGFVGRLDAQRGRNGRYAVFSCDRDVAEEIVAEQERLRDETRQRLRAACLRGPDLDAELDLAYAPLRFDGDDIVLDERGVHGDAEGLSRICPDAVGRYVICGWRWEWQAVDPADCDRVAGTPPAASEQPARIPLVHSRLHVPHHRLAVTSLTESTTHDGVFTATLCLDGALVGVIDNYLGEGQTRLRHHDPARFSARDLRDFVAGCRFQRQPTDTETVLDRLVAEYELDTQIATLPANGILARTVDADGDFCGTIVALESLTSLDQFDQPAKWAGLAVYLMTFDTSSCCAGWQVWLGDTWHPVPALIAIT</sequence>
<gene>
    <name evidence="2" type="ORF">GCM10011608_12040</name>
</gene>
<protein>
    <submittedName>
        <fullName evidence="2">Uncharacterized protein</fullName>
    </submittedName>
</protein>
<evidence type="ECO:0000313" key="3">
    <source>
        <dbReference type="Proteomes" id="UP000608890"/>
    </source>
</evidence>
<name>A0A917WTV7_9ACTN</name>
<dbReference type="Proteomes" id="UP000608890">
    <property type="component" value="Unassembled WGS sequence"/>
</dbReference>
<feature type="region of interest" description="Disordered" evidence="1">
    <location>
        <begin position="1"/>
        <end position="21"/>
    </location>
</feature>
<keyword evidence="3" id="KW-1185">Reference proteome</keyword>
<reference evidence="2" key="2">
    <citation type="submission" date="2020-09" db="EMBL/GenBank/DDBJ databases">
        <authorList>
            <person name="Sun Q."/>
            <person name="Zhou Y."/>
        </authorList>
    </citation>
    <scope>NUCLEOTIDE SEQUENCE</scope>
    <source>
        <strain evidence="2">CGMCC 4.7312</strain>
    </source>
</reference>
<reference evidence="2" key="1">
    <citation type="journal article" date="2014" name="Int. J. Syst. Evol. Microbiol.">
        <title>Complete genome sequence of Corynebacterium casei LMG S-19264T (=DSM 44701T), isolated from a smear-ripened cheese.</title>
        <authorList>
            <consortium name="US DOE Joint Genome Institute (JGI-PGF)"/>
            <person name="Walter F."/>
            <person name="Albersmeier A."/>
            <person name="Kalinowski J."/>
            <person name="Ruckert C."/>
        </authorList>
    </citation>
    <scope>NUCLEOTIDE SEQUENCE</scope>
    <source>
        <strain evidence="2">CGMCC 4.7312</strain>
    </source>
</reference>
<evidence type="ECO:0000256" key="1">
    <source>
        <dbReference type="SAM" id="MobiDB-lite"/>
    </source>
</evidence>
<evidence type="ECO:0000313" key="2">
    <source>
        <dbReference type="EMBL" id="GGM28890.1"/>
    </source>
</evidence>
<dbReference type="AlphaFoldDB" id="A0A917WTV7"/>